<dbReference type="GO" id="GO:0003774">
    <property type="term" value="F:cytoskeletal motor activity"/>
    <property type="evidence" value="ECO:0007669"/>
    <property type="project" value="InterPro"/>
</dbReference>
<evidence type="ECO:0000259" key="3">
    <source>
        <dbReference type="Pfam" id="PF00063"/>
    </source>
</evidence>
<evidence type="ECO:0000256" key="1">
    <source>
        <dbReference type="ARBA" id="ARBA00023123"/>
    </source>
</evidence>
<protein>
    <recommendedName>
        <fullName evidence="3">Myosin motor domain-containing protein</fullName>
    </recommendedName>
</protein>
<dbReference type="Gene3D" id="1.20.120.720">
    <property type="entry name" value="Myosin VI head, motor domain, U50 subdomain"/>
    <property type="match status" value="1"/>
</dbReference>
<gene>
    <name evidence="4" type="ORF">A4U43_C09F9660</name>
</gene>
<dbReference type="InterPro" id="IPR027417">
    <property type="entry name" value="P-loop_NTPase"/>
</dbReference>
<dbReference type="PANTHER" id="PTHR33675:SF1">
    <property type="entry name" value="HOLOCARBOXYLASE SYNTHETASE"/>
    <property type="match status" value="1"/>
</dbReference>
<dbReference type="AlphaFoldDB" id="A0A5P1E6E3"/>
<accession>A0A5P1E6E3</accession>
<dbReference type="PANTHER" id="PTHR33675">
    <property type="entry name" value="NUCLEAR RECEPTOR FAMILY 2 GROUP C PROTEIN"/>
    <property type="match status" value="1"/>
</dbReference>
<dbReference type="GO" id="GO:0016459">
    <property type="term" value="C:myosin complex"/>
    <property type="evidence" value="ECO:0007669"/>
    <property type="project" value="UniProtKB-KW"/>
</dbReference>
<evidence type="ECO:0000313" key="4">
    <source>
        <dbReference type="EMBL" id="ONK58214.1"/>
    </source>
</evidence>
<keyword evidence="2" id="KW-0505">Motor protein</keyword>
<keyword evidence="1" id="KW-0518">Myosin</keyword>
<dbReference type="Proteomes" id="UP000243459">
    <property type="component" value="Chromosome 9"/>
</dbReference>
<dbReference type="SUPFAM" id="SSF52540">
    <property type="entry name" value="P-loop containing nucleoside triphosphate hydrolases"/>
    <property type="match status" value="1"/>
</dbReference>
<dbReference type="GO" id="GO:0005524">
    <property type="term" value="F:ATP binding"/>
    <property type="evidence" value="ECO:0007669"/>
    <property type="project" value="InterPro"/>
</dbReference>
<sequence length="145" mass="16468">MAKKRKSDANRLDEVKRGMYLTFCSAANSLSQIYTQAMNQQKVSFQAGERHALLRKIRYCESIGEDALFDEAKWGCFEVWLVNKINNSIGQDPDSKVLIGVLDIYGFESFKMNMCFTSMLLGLSLRKTSEDPCLSLFGDLFVVKI</sequence>
<dbReference type="Gramene" id="ONK58214">
    <property type="protein sequence ID" value="ONK58214"/>
    <property type="gene ID" value="A4U43_C09F9660"/>
</dbReference>
<dbReference type="Gene3D" id="3.40.850.10">
    <property type="entry name" value="Kinesin motor domain"/>
    <property type="match status" value="1"/>
</dbReference>
<evidence type="ECO:0000256" key="2">
    <source>
        <dbReference type="ARBA" id="ARBA00023175"/>
    </source>
</evidence>
<proteinExistence type="predicted"/>
<dbReference type="Pfam" id="PF00063">
    <property type="entry name" value="Myosin_head"/>
    <property type="match status" value="1"/>
</dbReference>
<dbReference type="InterPro" id="IPR001609">
    <property type="entry name" value="Myosin_head_motor_dom-like"/>
</dbReference>
<reference evidence="5" key="1">
    <citation type="journal article" date="2017" name="Nat. Commun.">
        <title>The asparagus genome sheds light on the origin and evolution of a young Y chromosome.</title>
        <authorList>
            <person name="Harkess A."/>
            <person name="Zhou J."/>
            <person name="Xu C."/>
            <person name="Bowers J.E."/>
            <person name="Van der Hulst R."/>
            <person name="Ayyampalayam S."/>
            <person name="Mercati F."/>
            <person name="Riccardi P."/>
            <person name="McKain M.R."/>
            <person name="Kakrana A."/>
            <person name="Tang H."/>
            <person name="Ray J."/>
            <person name="Groenendijk J."/>
            <person name="Arikit S."/>
            <person name="Mathioni S.M."/>
            <person name="Nakano M."/>
            <person name="Shan H."/>
            <person name="Telgmann-Rauber A."/>
            <person name="Kanno A."/>
            <person name="Yue Z."/>
            <person name="Chen H."/>
            <person name="Li W."/>
            <person name="Chen Y."/>
            <person name="Xu X."/>
            <person name="Zhang Y."/>
            <person name="Luo S."/>
            <person name="Chen H."/>
            <person name="Gao J."/>
            <person name="Mao Z."/>
            <person name="Pires J.C."/>
            <person name="Luo M."/>
            <person name="Kudrna D."/>
            <person name="Wing R.A."/>
            <person name="Meyers B.C."/>
            <person name="Yi K."/>
            <person name="Kong H."/>
            <person name="Lavrijsen P."/>
            <person name="Sunseri F."/>
            <person name="Falavigna A."/>
            <person name="Ye Y."/>
            <person name="Leebens-Mack J.H."/>
            <person name="Chen G."/>
        </authorList>
    </citation>
    <scope>NUCLEOTIDE SEQUENCE [LARGE SCALE GENOMIC DNA]</scope>
    <source>
        <strain evidence="5">cv. DH0086</strain>
    </source>
</reference>
<evidence type="ECO:0000313" key="5">
    <source>
        <dbReference type="Proteomes" id="UP000243459"/>
    </source>
</evidence>
<organism evidence="4 5">
    <name type="scientific">Asparagus officinalis</name>
    <name type="common">Garden asparagus</name>
    <dbReference type="NCBI Taxonomy" id="4686"/>
    <lineage>
        <taxon>Eukaryota</taxon>
        <taxon>Viridiplantae</taxon>
        <taxon>Streptophyta</taxon>
        <taxon>Embryophyta</taxon>
        <taxon>Tracheophyta</taxon>
        <taxon>Spermatophyta</taxon>
        <taxon>Magnoliopsida</taxon>
        <taxon>Liliopsida</taxon>
        <taxon>Asparagales</taxon>
        <taxon>Asparagaceae</taxon>
        <taxon>Asparagoideae</taxon>
        <taxon>Asparagus</taxon>
    </lineage>
</organism>
<feature type="domain" description="Myosin motor" evidence="3">
    <location>
        <begin position="77"/>
        <end position="113"/>
    </location>
</feature>
<name>A0A5P1E6E3_ASPOF</name>
<keyword evidence="5" id="KW-1185">Reference proteome</keyword>
<dbReference type="EMBL" id="CM007389">
    <property type="protein sequence ID" value="ONK58214.1"/>
    <property type="molecule type" value="Genomic_DNA"/>
</dbReference>
<dbReference type="InterPro" id="IPR036961">
    <property type="entry name" value="Kinesin_motor_dom_sf"/>
</dbReference>